<accession>Q23D22</accession>
<proteinExistence type="predicted"/>
<protein>
    <submittedName>
        <fullName evidence="3">Kinase domain protein</fullName>
    </submittedName>
</protein>
<dbReference type="GeneID" id="7829151"/>
<feature type="compositionally biased region" description="Low complexity" evidence="1">
    <location>
        <begin position="63"/>
        <end position="74"/>
    </location>
</feature>
<feature type="compositionally biased region" description="Polar residues" evidence="1">
    <location>
        <begin position="88"/>
        <end position="100"/>
    </location>
</feature>
<dbReference type="GO" id="GO:0004674">
    <property type="term" value="F:protein serine/threonine kinase activity"/>
    <property type="evidence" value="ECO:0007669"/>
    <property type="project" value="TreeGrafter"/>
</dbReference>
<evidence type="ECO:0000259" key="2">
    <source>
        <dbReference type="PROSITE" id="PS50011"/>
    </source>
</evidence>
<dbReference type="Pfam" id="PF00069">
    <property type="entry name" value="Pkinase"/>
    <property type="match status" value="1"/>
</dbReference>
<dbReference type="Gene3D" id="1.10.510.10">
    <property type="entry name" value="Transferase(Phosphotransferase) domain 1"/>
    <property type="match status" value="1"/>
</dbReference>
<dbReference type="Proteomes" id="UP000009168">
    <property type="component" value="Unassembled WGS sequence"/>
</dbReference>
<feature type="region of interest" description="Disordered" evidence="1">
    <location>
        <begin position="1"/>
        <end position="22"/>
    </location>
</feature>
<keyword evidence="3" id="KW-0808">Transferase</keyword>
<organism evidence="3 4">
    <name type="scientific">Tetrahymena thermophila (strain SB210)</name>
    <dbReference type="NCBI Taxonomy" id="312017"/>
    <lineage>
        <taxon>Eukaryota</taxon>
        <taxon>Sar</taxon>
        <taxon>Alveolata</taxon>
        <taxon>Ciliophora</taxon>
        <taxon>Intramacronucleata</taxon>
        <taxon>Oligohymenophorea</taxon>
        <taxon>Hymenostomatida</taxon>
        <taxon>Tetrahymenina</taxon>
        <taxon>Tetrahymenidae</taxon>
        <taxon>Tetrahymena</taxon>
    </lineage>
</organism>
<dbReference type="InterPro" id="IPR008266">
    <property type="entry name" value="Tyr_kinase_AS"/>
</dbReference>
<evidence type="ECO:0000313" key="3">
    <source>
        <dbReference type="EMBL" id="EAR94540.1"/>
    </source>
</evidence>
<evidence type="ECO:0000256" key="1">
    <source>
        <dbReference type="SAM" id="MobiDB-lite"/>
    </source>
</evidence>
<feature type="compositionally biased region" description="Low complexity" evidence="1">
    <location>
        <begin position="35"/>
        <end position="48"/>
    </location>
</feature>
<sequence length="950" mass="109820">MNNLVPQKQQILKQNSPKDKQNQQFQDYLQNQNLYNPDYQNNQQQNNNRKSILKPSNYERNRSISSNNRTNSESKNLEKDKETIPIIGNNNANKSHTSLEQNQESKIKSFLSPNYYKYGLKAVQIPYKKEEQIEEGLRNIEKRRLERDKALIENYFNIPLILRTNKKILFEQEQKTILNQGSQGQEEQQDGLSAQQKQYILFKQNQETYKLNDALNRSIEYQNSKSKQEKQRFKLREQFNVNPNKQIQGSKYSNNINGSVVMSSISTSAGSKQLQNCNNNISKGRYASQQEPSHARSRSVKQYSYHQNSSQSHHKQKTDFLNMSYQLENNFQNPQSSNFFDSSILQTDINSCKKMTQKKIQFERSFDQNQQSGQRLSDEINTSSFLNASIAASLGKYGYTDAQPFLINTPTNLSKNNGNSSVITLTQAFSPIGEQKKGFVSNQKAYSSIMSNIIDGHSPEKLLYQEQQNIEFIPCIDQPPLILPIEESKPAETYQEIYVNEIGQPIQEEMSFIKKTQNKSANYRQNIQHNDQNILLKESFISNFEQKNSDMINEQNGLNNNSQINLSKQYQLNDSSITPYYQIKDVESQVSILKSSSLFLNKENYDILSNFSVKNLMNKGTHSEIYKLKNLITNKVQIAKRIQFNSKFAESAFLNEESIIQYFFDEGGSIKQQYQNHAGSYLLIQTTQIEKLQNEGIFIQQPGGKSLSRELLEIREETLKGEVIYHIYPTKLHKSLQNHKEQLYELIINLCEVIDLLSSNKIVHSDFRLENILVDTLDFGDSSAIQGLKIIDFGSSYFLNNRKGVSNIIPEYMPPEVLKQILGKQKVDVFSDECPWSVDIWTLGCIIIEIITGIPVWMPQRCLLHSHGVDPKKVTSGFFSHKQRRIDRIFEKQVKFSNQIEQFAKQYLNSTCPTVFKIDQNLYSIIIGIFKQDPKDRISPKQIINLLKNV</sequence>
<dbReference type="GO" id="GO:0044773">
    <property type="term" value="P:mitotic DNA damage checkpoint signaling"/>
    <property type="evidence" value="ECO:0007669"/>
    <property type="project" value="TreeGrafter"/>
</dbReference>
<dbReference type="eggNOG" id="KOG0198">
    <property type="taxonomic scope" value="Eukaryota"/>
</dbReference>
<keyword evidence="4" id="KW-1185">Reference proteome</keyword>
<feature type="region of interest" description="Disordered" evidence="1">
    <location>
        <begin position="284"/>
        <end position="316"/>
    </location>
</feature>
<keyword evidence="3" id="KW-0418">Kinase</keyword>
<dbReference type="AlphaFoldDB" id="Q23D22"/>
<dbReference type="GO" id="GO:0005524">
    <property type="term" value="F:ATP binding"/>
    <property type="evidence" value="ECO:0007669"/>
    <property type="project" value="InterPro"/>
</dbReference>
<name>Q23D22_TETTS</name>
<dbReference type="RefSeq" id="XP_001014864.1">
    <property type="nucleotide sequence ID" value="XM_001014864.3"/>
</dbReference>
<feature type="domain" description="Protein kinase" evidence="2">
    <location>
        <begin position="611"/>
        <end position="950"/>
    </location>
</feature>
<reference evidence="4" key="1">
    <citation type="journal article" date="2006" name="PLoS Biol.">
        <title>Macronuclear genome sequence of the ciliate Tetrahymena thermophila, a model eukaryote.</title>
        <authorList>
            <person name="Eisen J.A."/>
            <person name="Coyne R.S."/>
            <person name="Wu M."/>
            <person name="Wu D."/>
            <person name="Thiagarajan M."/>
            <person name="Wortman J.R."/>
            <person name="Badger J.H."/>
            <person name="Ren Q."/>
            <person name="Amedeo P."/>
            <person name="Jones K.M."/>
            <person name="Tallon L.J."/>
            <person name="Delcher A.L."/>
            <person name="Salzberg S.L."/>
            <person name="Silva J.C."/>
            <person name="Haas B.J."/>
            <person name="Majoros W.H."/>
            <person name="Farzad M."/>
            <person name="Carlton J.M."/>
            <person name="Smith R.K. Jr."/>
            <person name="Garg J."/>
            <person name="Pearlman R.E."/>
            <person name="Karrer K.M."/>
            <person name="Sun L."/>
            <person name="Manning G."/>
            <person name="Elde N.C."/>
            <person name="Turkewitz A.P."/>
            <person name="Asai D.J."/>
            <person name="Wilkes D.E."/>
            <person name="Wang Y."/>
            <person name="Cai H."/>
            <person name="Collins K."/>
            <person name="Stewart B.A."/>
            <person name="Lee S.R."/>
            <person name="Wilamowska K."/>
            <person name="Weinberg Z."/>
            <person name="Ruzzo W.L."/>
            <person name="Wloga D."/>
            <person name="Gaertig J."/>
            <person name="Frankel J."/>
            <person name="Tsao C.-C."/>
            <person name="Gorovsky M.A."/>
            <person name="Keeling P.J."/>
            <person name="Waller R.F."/>
            <person name="Patron N.J."/>
            <person name="Cherry J.M."/>
            <person name="Stover N.A."/>
            <person name="Krieger C.J."/>
            <person name="del Toro C."/>
            <person name="Ryder H.F."/>
            <person name="Williamson S.C."/>
            <person name="Barbeau R.A."/>
            <person name="Hamilton E.P."/>
            <person name="Orias E."/>
        </authorList>
    </citation>
    <scope>NUCLEOTIDE SEQUENCE [LARGE SCALE GENOMIC DNA]</scope>
    <source>
        <strain evidence="4">SB210</strain>
    </source>
</reference>
<feature type="region of interest" description="Disordered" evidence="1">
    <location>
        <begin position="35"/>
        <end position="100"/>
    </location>
</feature>
<feature type="compositionally biased region" description="Polar residues" evidence="1">
    <location>
        <begin position="1"/>
        <end position="15"/>
    </location>
</feature>
<feature type="compositionally biased region" description="Low complexity" evidence="1">
    <location>
        <begin position="301"/>
        <end position="311"/>
    </location>
</feature>
<dbReference type="PROSITE" id="PS50011">
    <property type="entry name" value="PROTEIN_KINASE_DOM"/>
    <property type="match status" value="1"/>
</dbReference>
<dbReference type="InterPro" id="IPR011009">
    <property type="entry name" value="Kinase-like_dom_sf"/>
</dbReference>
<dbReference type="PROSITE" id="PS00109">
    <property type="entry name" value="PROTEIN_KINASE_TYR"/>
    <property type="match status" value="1"/>
</dbReference>
<dbReference type="HOGENOM" id="CLU_310050_0_0_1"/>
<dbReference type="SMART" id="SM00220">
    <property type="entry name" value="S_TKc"/>
    <property type="match status" value="1"/>
</dbReference>
<dbReference type="STRING" id="312017.Q23D22"/>
<dbReference type="InterPro" id="IPR000719">
    <property type="entry name" value="Prot_kinase_dom"/>
</dbReference>
<dbReference type="PANTHER" id="PTHR44167">
    <property type="entry name" value="OVARIAN-SPECIFIC SERINE/THREONINE-PROTEIN KINASE LOK-RELATED"/>
    <property type="match status" value="1"/>
</dbReference>
<evidence type="ECO:0000313" key="4">
    <source>
        <dbReference type="Proteomes" id="UP000009168"/>
    </source>
</evidence>
<dbReference type="EMBL" id="GG662712">
    <property type="protein sequence ID" value="EAR94540.1"/>
    <property type="molecule type" value="Genomic_DNA"/>
</dbReference>
<dbReference type="GO" id="GO:0005634">
    <property type="term" value="C:nucleus"/>
    <property type="evidence" value="ECO:0007669"/>
    <property type="project" value="TreeGrafter"/>
</dbReference>
<dbReference type="PANTHER" id="PTHR44167:SF24">
    <property type="entry name" value="SERINE_THREONINE-PROTEIN KINASE CHK2"/>
    <property type="match status" value="1"/>
</dbReference>
<dbReference type="SUPFAM" id="SSF56112">
    <property type="entry name" value="Protein kinase-like (PK-like)"/>
    <property type="match status" value="1"/>
</dbReference>
<gene>
    <name evidence="3" type="ORF">TTHERM_00051670</name>
</gene>
<dbReference type="KEGG" id="tet:TTHERM_00051670"/>
<dbReference type="GO" id="GO:0005737">
    <property type="term" value="C:cytoplasm"/>
    <property type="evidence" value="ECO:0007669"/>
    <property type="project" value="TreeGrafter"/>
</dbReference>
<dbReference type="InParanoid" id="Q23D22"/>